<dbReference type="InterPro" id="IPR019533">
    <property type="entry name" value="Peptidase_S26"/>
</dbReference>
<evidence type="ECO:0000313" key="11">
    <source>
        <dbReference type="EMBL" id="MEI5994483.1"/>
    </source>
</evidence>
<keyword evidence="13" id="KW-1185">Reference proteome</keyword>
<evidence type="ECO:0000313" key="13">
    <source>
        <dbReference type="Proteomes" id="UP000195139"/>
    </source>
</evidence>
<reference evidence="11 13" key="2">
    <citation type="submission" date="2018-07" db="EMBL/GenBank/DDBJ databases">
        <title>The Genome Sequence of Enterococcus sp. DIV0659b.</title>
        <authorList>
            <consortium name="The Broad Institute Genomics Platform"/>
            <consortium name="The Broad Institute Genomic Center for Infectious Diseases"/>
            <person name="Earl A."/>
            <person name="Manson A."/>
            <person name="Schwartman J."/>
            <person name="Gilmore M."/>
            <person name="Abouelleil A."/>
            <person name="Cao P."/>
            <person name="Chapman S."/>
            <person name="Cusick C."/>
            <person name="Shea T."/>
            <person name="Young S."/>
            <person name="Neafsey D."/>
            <person name="Nusbaum C."/>
            <person name="Birren B."/>
        </authorList>
    </citation>
    <scope>NUCLEOTIDE SEQUENCE [LARGE SCALE GENOMIC DNA]</scope>
    <source>
        <strain evidence="11 13">4G2_DIV0659</strain>
    </source>
</reference>
<dbReference type="STRING" id="1834181.A5880_001946"/>
<dbReference type="InterPro" id="IPR036286">
    <property type="entry name" value="LexA/Signal_pep-like_sf"/>
</dbReference>
<dbReference type="PROSITE" id="PS00761">
    <property type="entry name" value="SPASE_I_3"/>
    <property type="match status" value="1"/>
</dbReference>
<evidence type="ECO:0000256" key="6">
    <source>
        <dbReference type="ARBA" id="ARBA00022801"/>
    </source>
</evidence>
<comment type="subcellular location">
    <subcellularLocation>
        <location evidence="2">Cell membrane</location>
        <topology evidence="2">Single-pass type II membrane protein</topology>
    </subcellularLocation>
    <subcellularLocation>
        <location evidence="9">Membrane</location>
        <topology evidence="9">Single-pass type II membrane protein</topology>
    </subcellularLocation>
</comment>
<evidence type="ECO:0000256" key="4">
    <source>
        <dbReference type="ARBA" id="ARBA00013208"/>
    </source>
</evidence>
<dbReference type="PANTHER" id="PTHR43390">
    <property type="entry name" value="SIGNAL PEPTIDASE I"/>
    <property type="match status" value="1"/>
</dbReference>
<dbReference type="InterPro" id="IPR000223">
    <property type="entry name" value="Pept_S26A_signal_pept_1"/>
</dbReference>
<dbReference type="CDD" id="cd06530">
    <property type="entry name" value="S26_SPase_I"/>
    <property type="match status" value="1"/>
</dbReference>
<dbReference type="GO" id="GO:0005886">
    <property type="term" value="C:plasma membrane"/>
    <property type="evidence" value="ECO:0007669"/>
    <property type="project" value="UniProtKB-SubCell"/>
</dbReference>
<dbReference type="PROSITE" id="PS00760">
    <property type="entry name" value="SPASE_I_2"/>
    <property type="match status" value="1"/>
</dbReference>
<dbReference type="Proteomes" id="UP000195139">
    <property type="component" value="Unassembled WGS sequence"/>
</dbReference>
<sequence length="178" mass="20619">MKQWTIIFEHCLFSLFFMVALFFLFFTKTHIIDGHSMQPTFSDRDRVLVRKTKTIQRFDIVTFLPENEASTLYVKRVIGLPGDQLKVKGDQLMITQPSFVERSDTLIKDSTTVVRVLTKEAKIKFEKLKTIPSKSYFVLGDNRGNSKDSRTIGLVQSDQIEGVVDFRYYPLNKIGFVH</sequence>
<keyword evidence="8" id="KW-0472">Membrane</keyword>
<accession>A0A242CFG0</accession>
<keyword evidence="8" id="KW-1133">Transmembrane helix</keyword>
<keyword evidence="8" id="KW-0812">Transmembrane</keyword>
<name>A0A242CFG0_9ENTE</name>
<reference evidence="12" key="1">
    <citation type="submission" date="2017-05" db="EMBL/GenBank/DDBJ databases">
        <title>The Genome Sequence of Enterococcus sp. 4G2_DIV0659.</title>
        <authorList>
            <consortium name="The Broad Institute Genomics Platform"/>
            <consortium name="The Broad Institute Genomic Center for Infectious Diseases"/>
            <person name="Earl A."/>
            <person name="Manson A."/>
            <person name="Schwartman J."/>
            <person name="Gilmore M."/>
            <person name="Abouelleil A."/>
            <person name="Cao P."/>
            <person name="Chapman S."/>
            <person name="Cusick C."/>
            <person name="Shea T."/>
            <person name="Young S."/>
            <person name="Neafsey D."/>
            <person name="Nusbaum C."/>
            <person name="Birren B."/>
        </authorList>
    </citation>
    <scope>NUCLEOTIDE SEQUENCE [LARGE SCALE GENOMIC DNA]</scope>
    <source>
        <strain evidence="12">4G2_DIV0659</strain>
    </source>
</reference>
<dbReference type="EMBL" id="NGLE01000002">
    <property type="protein sequence ID" value="OTO08946.1"/>
    <property type="molecule type" value="Genomic_DNA"/>
</dbReference>
<organism evidence="12">
    <name type="scientific">Candidatus Enterococcus mansonii</name>
    <dbReference type="NCBI Taxonomy" id="1834181"/>
    <lineage>
        <taxon>Bacteria</taxon>
        <taxon>Bacillati</taxon>
        <taxon>Bacillota</taxon>
        <taxon>Bacilli</taxon>
        <taxon>Lactobacillales</taxon>
        <taxon>Enterococcaceae</taxon>
        <taxon>Enterococcus</taxon>
    </lineage>
</organism>
<dbReference type="AlphaFoldDB" id="A0A242CFG0"/>
<dbReference type="PROSITE" id="PS00501">
    <property type="entry name" value="SPASE_I_1"/>
    <property type="match status" value="1"/>
</dbReference>
<gene>
    <name evidence="12" type="ORF">A5880_001946</name>
    <name evidence="11" type="ORF">A5880_002041</name>
</gene>
<comment type="caution">
    <text evidence="12">The sequence shown here is derived from an EMBL/GenBank/DDBJ whole genome shotgun (WGS) entry which is preliminary data.</text>
</comment>
<dbReference type="RefSeq" id="WP_086330832.1">
    <property type="nucleotide sequence ID" value="NZ_NGLE02000001.1"/>
</dbReference>
<protein>
    <recommendedName>
        <fullName evidence="4 8">Signal peptidase I</fullName>
        <ecNumber evidence="4 8">3.4.21.89</ecNumber>
    </recommendedName>
</protein>
<dbReference type="OrthoDB" id="9802919at2"/>
<feature type="active site" evidence="7">
    <location>
        <position position="36"/>
    </location>
</feature>
<dbReference type="EC" id="3.4.21.89" evidence="4 8"/>
<dbReference type="Pfam" id="PF10502">
    <property type="entry name" value="Peptidase_S26"/>
    <property type="match status" value="1"/>
</dbReference>
<dbReference type="InterPro" id="IPR019756">
    <property type="entry name" value="Pept_S26A_signal_pept_1_Ser-AS"/>
</dbReference>
<evidence type="ECO:0000256" key="9">
    <source>
        <dbReference type="RuleBase" id="RU362042"/>
    </source>
</evidence>
<proteinExistence type="inferred from homology"/>
<dbReference type="GO" id="GO:0006465">
    <property type="term" value="P:signal peptide processing"/>
    <property type="evidence" value="ECO:0007669"/>
    <property type="project" value="InterPro"/>
</dbReference>
<comment type="similarity">
    <text evidence="3 9">Belongs to the peptidase S26 family.</text>
</comment>
<dbReference type="SUPFAM" id="SSF51306">
    <property type="entry name" value="LexA/Signal peptidase"/>
    <property type="match status" value="1"/>
</dbReference>
<evidence type="ECO:0000256" key="5">
    <source>
        <dbReference type="ARBA" id="ARBA00022670"/>
    </source>
</evidence>
<dbReference type="Gene3D" id="2.10.109.10">
    <property type="entry name" value="Umud Fragment, subunit A"/>
    <property type="match status" value="1"/>
</dbReference>
<keyword evidence="5 8" id="KW-0645">Protease</keyword>
<feature type="domain" description="Peptidase S26" evidence="10">
    <location>
        <begin position="12"/>
        <end position="169"/>
    </location>
</feature>
<dbReference type="PANTHER" id="PTHR43390:SF1">
    <property type="entry name" value="CHLOROPLAST PROCESSING PEPTIDASE"/>
    <property type="match status" value="1"/>
</dbReference>
<dbReference type="GO" id="GO:0009003">
    <property type="term" value="F:signal peptidase activity"/>
    <property type="evidence" value="ECO:0007669"/>
    <property type="project" value="UniProtKB-EC"/>
</dbReference>
<feature type="active site" evidence="7">
    <location>
        <position position="75"/>
    </location>
</feature>
<feature type="transmembrane region" description="Helical" evidence="8">
    <location>
        <begin position="6"/>
        <end position="27"/>
    </location>
</feature>
<evidence type="ECO:0000256" key="7">
    <source>
        <dbReference type="PIRSR" id="PIRSR600223-1"/>
    </source>
</evidence>
<dbReference type="PRINTS" id="PR00727">
    <property type="entry name" value="LEADERPTASE"/>
</dbReference>
<dbReference type="InterPro" id="IPR019758">
    <property type="entry name" value="Pept_S26A_signal_pept_1_CS"/>
</dbReference>
<dbReference type="GO" id="GO:0004252">
    <property type="term" value="F:serine-type endopeptidase activity"/>
    <property type="evidence" value="ECO:0007669"/>
    <property type="project" value="InterPro"/>
</dbReference>
<evidence type="ECO:0000256" key="2">
    <source>
        <dbReference type="ARBA" id="ARBA00004401"/>
    </source>
</evidence>
<keyword evidence="6 8" id="KW-0378">Hydrolase</keyword>
<dbReference type="EMBL" id="NGLE02000001">
    <property type="protein sequence ID" value="MEI5994483.1"/>
    <property type="molecule type" value="Genomic_DNA"/>
</dbReference>
<evidence type="ECO:0000313" key="12">
    <source>
        <dbReference type="EMBL" id="OTO08946.1"/>
    </source>
</evidence>
<evidence type="ECO:0000256" key="8">
    <source>
        <dbReference type="RuleBase" id="RU003993"/>
    </source>
</evidence>
<evidence type="ECO:0000256" key="1">
    <source>
        <dbReference type="ARBA" id="ARBA00000677"/>
    </source>
</evidence>
<dbReference type="InterPro" id="IPR019757">
    <property type="entry name" value="Pept_S26A_signal_pept_1_Lys-AS"/>
</dbReference>
<dbReference type="NCBIfam" id="TIGR02227">
    <property type="entry name" value="sigpep_I_bact"/>
    <property type="match status" value="1"/>
</dbReference>
<evidence type="ECO:0000256" key="3">
    <source>
        <dbReference type="ARBA" id="ARBA00009370"/>
    </source>
</evidence>
<evidence type="ECO:0000259" key="10">
    <source>
        <dbReference type="Pfam" id="PF10502"/>
    </source>
</evidence>
<comment type="catalytic activity">
    <reaction evidence="1 8">
        <text>Cleavage of hydrophobic, N-terminal signal or leader sequences from secreted and periplasmic proteins.</text>
        <dbReference type="EC" id="3.4.21.89"/>
    </reaction>
</comment>